<protein>
    <submittedName>
        <fullName evidence="1">Uncharacterized protein</fullName>
    </submittedName>
</protein>
<keyword evidence="2" id="KW-1185">Reference proteome</keyword>
<evidence type="ECO:0000313" key="2">
    <source>
        <dbReference type="Proteomes" id="UP000765509"/>
    </source>
</evidence>
<name>A0A9Q3F120_9BASI</name>
<accession>A0A9Q3F120</accession>
<sequence length="157" mass="17159">MDPSSSIFFNDNAASMIDDWIKKKLSVTEIPDCPSDLQSTPPLHTPLDWHSTSYFPSPPALESTMPFDAPADWHGSSYFPSPPALNKIDGNKISSQYIAQESPPVLEPINDNNSFENLENNSSPALFMEESVSMISFDNSSSLTSFPNIPIASESSA</sequence>
<dbReference type="AlphaFoldDB" id="A0A9Q3F120"/>
<reference evidence="1" key="1">
    <citation type="submission" date="2021-03" db="EMBL/GenBank/DDBJ databases">
        <title>Draft genome sequence of rust myrtle Austropuccinia psidii MF-1, a brazilian biotype.</title>
        <authorList>
            <person name="Quecine M.C."/>
            <person name="Pachon D.M.R."/>
            <person name="Bonatelli M.L."/>
            <person name="Correr F.H."/>
            <person name="Franceschini L.M."/>
            <person name="Leite T.F."/>
            <person name="Margarido G.R.A."/>
            <person name="Almeida C.A."/>
            <person name="Ferrarezi J.A."/>
            <person name="Labate C.A."/>
        </authorList>
    </citation>
    <scope>NUCLEOTIDE SEQUENCE</scope>
    <source>
        <strain evidence="1">MF-1</strain>
    </source>
</reference>
<gene>
    <name evidence="1" type="ORF">O181_067612</name>
</gene>
<dbReference type="Proteomes" id="UP000765509">
    <property type="component" value="Unassembled WGS sequence"/>
</dbReference>
<proteinExistence type="predicted"/>
<comment type="caution">
    <text evidence="1">The sequence shown here is derived from an EMBL/GenBank/DDBJ whole genome shotgun (WGS) entry which is preliminary data.</text>
</comment>
<organism evidence="1 2">
    <name type="scientific">Austropuccinia psidii MF-1</name>
    <dbReference type="NCBI Taxonomy" id="1389203"/>
    <lineage>
        <taxon>Eukaryota</taxon>
        <taxon>Fungi</taxon>
        <taxon>Dikarya</taxon>
        <taxon>Basidiomycota</taxon>
        <taxon>Pucciniomycotina</taxon>
        <taxon>Pucciniomycetes</taxon>
        <taxon>Pucciniales</taxon>
        <taxon>Sphaerophragmiaceae</taxon>
        <taxon>Austropuccinia</taxon>
    </lineage>
</organism>
<evidence type="ECO:0000313" key="1">
    <source>
        <dbReference type="EMBL" id="MBW0527897.1"/>
    </source>
</evidence>
<dbReference type="EMBL" id="AVOT02033910">
    <property type="protein sequence ID" value="MBW0527897.1"/>
    <property type="molecule type" value="Genomic_DNA"/>
</dbReference>